<dbReference type="AlphaFoldDB" id="B4IL33"/>
<organism evidence="2">
    <name type="scientific">Drosophila sechellia</name>
    <name type="common">Fruit fly</name>
    <dbReference type="NCBI Taxonomy" id="7238"/>
    <lineage>
        <taxon>Eukaryota</taxon>
        <taxon>Metazoa</taxon>
        <taxon>Ecdysozoa</taxon>
        <taxon>Arthropoda</taxon>
        <taxon>Hexapoda</taxon>
        <taxon>Insecta</taxon>
        <taxon>Pterygota</taxon>
        <taxon>Neoptera</taxon>
        <taxon>Endopterygota</taxon>
        <taxon>Diptera</taxon>
        <taxon>Brachycera</taxon>
        <taxon>Muscomorpha</taxon>
        <taxon>Ephydroidea</taxon>
        <taxon>Drosophilidae</taxon>
        <taxon>Drosophila</taxon>
        <taxon>Sophophora</taxon>
    </lineage>
</organism>
<dbReference type="CDD" id="cd06257">
    <property type="entry name" value="DnaJ"/>
    <property type="match status" value="1"/>
</dbReference>
<gene>
    <name evidence="1" type="primary">Dsec\GM19497</name>
    <name evidence="1" type="ORF">Dsec_GM19497</name>
</gene>
<dbReference type="EMBL" id="CH480863">
    <property type="protein sequence ID" value="EDW52854.1"/>
    <property type="molecule type" value="Genomic_DNA"/>
</dbReference>
<keyword evidence="2" id="KW-1185">Reference proteome</keyword>
<accession>B4IL33</accession>
<dbReference type="STRING" id="7238.B4IL33"/>
<dbReference type="OMA" id="GITKMAT"/>
<dbReference type="InterPro" id="IPR036869">
    <property type="entry name" value="J_dom_sf"/>
</dbReference>
<dbReference type="Gene3D" id="1.10.287.110">
    <property type="entry name" value="DnaJ domain"/>
    <property type="match status" value="1"/>
</dbReference>
<evidence type="ECO:0000313" key="2">
    <source>
        <dbReference type="Proteomes" id="UP000001292"/>
    </source>
</evidence>
<sequence>MISFFRSNYIITILILCITSNIRFCSSLNDPYAILGITKMATTYEIREAYKELAKKW</sequence>
<dbReference type="InterPro" id="IPR001623">
    <property type="entry name" value="DnaJ_domain"/>
</dbReference>
<proteinExistence type="predicted"/>
<dbReference type="HOGENOM" id="CLU_2998732_0_0_1"/>
<evidence type="ECO:0000313" key="1">
    <source>
        <dbReference type="EMBL" id="EDW52854.1"/>
    </source>
</evidence>
<dbReference type="Proteomes" id="UP000001292">
    <property type="component" value="Unassembled WGS sequence"/>
</dbReference>
<name>B4IL33_DROSE</name>
<reference evidence="1 2" key="1">
    <citation type="journal article" date="2007" name="Nature">
        <title>Evolution of genes and genomes on the Drosophila phylogeny.</title>
        <authorList>
            <consortium name="Drosophila 12 Genomes Consortium"/>
            <person name="Clark A.G."/>
            <person name="Eisen M.B."/>
            <person name="Smith D.R."/>
            <person name="Bergman C.M."/>
            <person name="Oliver B."/>
            <person name="Markow T.A."/>
            <person name="Kaufman T.C."/>
            <person name="Kellis M."/>
            <person name="Gelbart W."/>
            <person name="Iyer V.N."/>
            <person name="Pollard D.A."/>
            <person name="Sackton T.B."/>
            <person name="Larracuente A.M."/>
            <person name="Singh N.D."/>
            <person name="Abad J.P."/>
            <person name="Abt D.N."/>
            <person name="Adryan B."/>
            <person name="Aguade M."/>
            <person name="Akashi H."/>
            <person name="Anderson W.W."/>
            <person name="Aquadro C.F."/>
            <person name="Ardell D.H."/>
            <person name="Arguello R."/>
            <person name="Artieri C.G."/>
            <person name="Barbash D.A."/>
            <person name="Barker D."/>
            <person name="Barsanti P."/>
            <person name="Batterham P."/>
            <person name="Batzoglou S."/>
            <person name="Begun D."/>
            <person name="Bhutkar A."/>
            <person name="Blanco E."/>
            <person name="Bosak S.A."/>
            <person name="Bradley R.K."/>
            <person name="Brand A.D."/>
            <person name="Brent M.R."/>
            <person name="Brooks A.N."/>
            <person name="Brown R.H."/>
            <person name="Butlin R.K."/>
            <person name="Caggese C."/>
            <person name="Calvi B.R."/>
            <person name="Bernardo de Carvalho A."/>
            <person name="Caspi A."/>
            <person name="Castrezana S."/>
            <person name="Celniker S.E."/>
            <person name="Chang J.L."/>
            <person name="Chapple C."/>
            <person name="Chatterji S."/>
            <person name="Chinwalla A."/>
            <person name="Civetta A."/>
            <person name="Clifton S.W."/>
            <person name="Comeron J.M."/>
            <person name="Costello J.C."/>
            <person name="Coyne J.A."/>
            <person name="Daub J."/>
            <person name="David R.G."/>
            <person name="Delcher A.L."/>
            <person name="Delehaunty K."/>
            <person name="Do C.B."/>
            <person name="Ebling H."/>
            <person name="Edwards K."/>
            <person name="Eickbush T."/>
            <person name="Evans J.D."/>
            <person name="Filipski A."/>
            <person name="Findeiss S."/>
            <person name="Freyhult E."/>
            <person name="Fulton L."/>
            <person name="Fulton R."/>
            <person name="Garcia A.C."/>
            <person name="Gardiner A."/>
            <person name="Garfield D.A."/>
            <person name="Garvin B.E."/>
            <person name="Gibson G."/>
            <person name="Gilbert D."/>
            <person name="Gnerre S."/>
            <person name="Godfrey J."/>
            <person name="Good R."/>
            <person name="Gotea V."/>
            <person name="Gravely B."/>
            <person name="Greenberg A.J."/>
            <person name="Griffiths-Jones S."/>
            <person name="Gross S."/>
            <person name="Guigo R."/>
            <person name="Gustafson E.A."/>
            <person name="Haerty W."/>
            <person name="Hahn M.W."/>
            <person name="Halligan D.L."/>
            <person name="Halpern A.L."/>
            <person name="Halter G.M."/>
            <person name="Han M.V."/>
            <person name="Heger A."/>
            <person name="Hillier L."/>
            <person name="Hinrichs A.S."/>
            <person name="Holmes I."/>
            <person name="Hoskins R.A."/>
            <person name="Hubisz M.J."/>
            <person name="Hultmark D."/>
            <person name="Huntley M.A."/>
            <person name="Jaffe D.B."/>
            <person name="Jagadeeshan S."/>
            <person name="Jeck W.R."/>
            <person name="Johnson J."/>
            <person name="Jones C.D."/>
            <person name="Jordan W.C."/>
            <person name="Karpen G.H."/>
            <person name="Kataoka E."/>
            <person name="Keightley P.D."/>
            <person name="Kheradpour P."/>
            <person name="Kirkness E.F."/>
            <person name="Koerich L.B."/>
            <person name="Kristiansen K."/>
            <person name="Kudrna D."/>
            <person name="Kulathinal R.J."/>
            <person name="Kumar S."/>
            <person name="Kwok R."/>
            <person name="Lander E."/>
            <person name="Langley C.H."/>
            <person name="Lapoint R."/>
            <person name="Lazzaro B.P."/>
            <person name="Lee S.J."/>
            <person name="Levesque L."/>
            <person name="Li R."/>
            <person name="Lin C.F."/>
            <person name="Lin M.F."/>
            <person name="Lindblad-Toh K."/>
            <person name="Llopart A."/>
            <person name="Long M."/>
            <person name="Low L."/>
            <person name="Lozovsky E."/>
            <person name="Lu J."/>
            <person name="Luo M."/>
            <person name="Machado C.A."/>
            <person name="Makalowski W."/>
            <person name="Marzo M."/>
            <person name="Matsuda M."/>
            <person name="Matzkin L."/>
            <person name="McAllister B."/>
            <person name="McBride C.S."/>
            <person name="McKernan B."/>
            <person name="McKernan K."/>
            <person name="Mendez-Lago M."/>
            <person name="Minx P."/>
            <person name="Mollenhauer M.U."/>
            <person name="Montooth K."/>
            <person name="Mount S.M."/>
            <person name="Mu X."/>
            <person name="Myers E."/>
            <person name="Negre B."/>
            <person name="Newfeld S."/>
            <person name="Nielsen R."/>
            <person name="Noor M.A."/>
            <person name="O'Grady P."/>
            <person name="Pachter L."/>
            <person name="Papaceit M."/>
            <person name="Parisi M.J."/>
            <person name="Parisi M."/>
            <person name="Parts L."/>
            <person name="Pedersen J.S."/>
            <person name="Pesole G."/>
            <person name="Phillippy A.M."/>
            <person name="Ponting C.P."/>
            <person name="Pop M."/>
            <person name="Porcelli D."/>
            <person name="Powell J.R."/>
            <person name="Prohaska S."/>
            <person name="Pruitt K."/>
            <person name="Puig M."/>
            <person name="Quesneville H."/>
            <person name="Ram K.R."/>
            <person name="Rand D."/>
            <person name="Rasmussen M.D."/>
            <person name="Reed L.K."/>
            <person name="Reenan R."/>
            <person name="Reily A."/>
            <person name="Remington K.A."/>
            <person name="Rieger T.T."/>
            <person name="Ritchie M.G."/>
            <person name="Robin C."/>
            <person name="Rogers Y.H."/>
            <person name="Rohde C."/>
            <person name="Rozas J."/>
            <person name="Rubenfield M.J."/>
            <person name="Ruiz A."/>
            <person name="Russo S."/>
            <person name="Salzberg S.L."/>
            <person name="Sanchez-Gracia A."/>
            <person name="Saranga D.J."/>
            <person name="Sato H."/>
            <person name="Schaeffer S.W."/>
            <person name="Schatz M.C."/>
            <person name="Schlenke T."/>
            <person name="Schwartz R."/>
            <person name="Segarra C."/>
            <person name="Singh R.S."/>
            <person name="Sirot L."/>
            <person name="Sirota M."/>
            <person name="Sisneros N.B."/>
            <person name="Smith C.D."/>
            <person name="Smith T.F."/>
            <person name="Spieth J."/>
            <person name="Stage D.E."/>
            <person name="Stark A."/>
            <person name="Stephan W."/>
            <person name="Strausberg R.L."/>
            <person name="Strempel S."/>
            <person name="Sturgill D."/>
            <person name="Sutton G."/>
            <person name="Sutton G.G."/>
            <person name="Tao W."/>
            <person name="Teichmann S."/>
            <person name="Tobari Y.N."/>
            <person name="Tomimura Y."/>
            <person name="Tsolas J.M."/>
            <person name="Valente V.L."/>
            <person name="Venter E."/>
            <person name="Venter J.C."/>
            <person name="Vicario S."/>
            <person name="Vieira F.G."/>
            <person name="Vilella A.J."/>
            <person name="Villasante A."/>
            <person name="Walenz B."/>
            <person name="Wang J."/>
            <person name="Wasserman M."/>
            <person name="Watts T."/>
            <person name="Wilson D."/>
            <person name="Wilson R.K."/>
            <person name="Wing R.A."/>
            <person name="Wolfner M.F."/>
            <person name="Wong A."/>
            <person name="Wong G.K."/>
            <person name="Wu C.I."/>
            <person name="Wu G."/>
            <person name="Yamamoto D."/>
            <person name="Yang H.P."/>
            <person name="Yang S.P."/>
            <person name="Yorke J.A."/>
            <person name="Yoshida K."/>
            <person name="Zdobnov E."/>
            <person name="Zhang P."/>
            <person name="Zhang Y."/>
            <person name="Zimin A.V."/>
            <person name="Baldwin J."/>
            <person name="Abdouelleil A."/>
            <person name="Abdulkadir J."/>
            <person name="Abebe A."/>
            <person name="Abera B."/>
            <person name="Abreu J."/>
            <person name="Acer S.C."/>
            <person name="Aftuck L."/>
            <person name="Alexander A."/>
            <person name="An P."/>
            <person name="Anderson E."/>
            <person name="Anderson S."/>
            <person name="Arachi H."/>
            <person name="Azer M."/>
            <person name="Bachantsang P."/>
            <person name="Barry A."/>
            <person name="Bayul T."/>
            <person name="Berlin A."/>
            <person name="Bessette D."/>
            <person name="Bloom T."/>
            <person name="Blye J."/>
            <person name="Boguslavskiy L."/>
            <person name="Bonnet C."/>
            <person name="Boukhgalter B."/>
            <person name="Bourzgui I."/>
            <person name="Brown A."/>
            <person name="Cahill P."/>
            <person name="Channer S."/>
            <person name="Cheshatsang Y."/>
            <person name="Chuda L."/>
            <person name="Citroen M."/>
            <person name="Collymore A."/>
            <person name="Cooke P."/>
            <person name="Costello M."/>
            <person name="D'Aco K."/>
            <person name="Daza R."/>
            <person name="De Haan G."/>
            <person name="DeGray S."/>
            <person name="DeMaso C."/>
            <person name="Dhargay N."/>
            <person name="Dooley K."/>
            <person name="Dooley E."/>
            <person name="Doricent M."/>
            <person name="Dorje P."/>
            <person name="Dorjee K."/>
            <person name="Dupes A."/>
            <person name="Elong R."/>
            <person name="Falk J."/>
            <person name="Farina A."/>
            <person name="Faro S."/>
            <person name="Ferguson D."/>
            <person name="Fisher S."/>
            <person name="Foley C.D."/>
            <person name="Franke A."/>
            <person name="Friedrich D."/>
            <person name="Gadbois L."/>
            <person name="Gearin G."/>
            <person name="Gearin C.R."/>
            <person name="Giannoukos G."/>
            <person name="Goode T."/>
            <person name="Graham J."/>
            <person name="Grandbois E."/>
            <person name="Grewal S."/>
            <person name="Gyaltsen K."/>
            <person name="Hafez N."/>
            <person name="Hagos B."/>
            <person name="Hall J."/>
            <person name="Henson C."/>
            <person name="Hollinger A."/>
            <person name="Honan T."/>
            <person name="Huard M.D."/>
            <person name="Hughes L."/>
            <person name="Hurhula B."/>
            <person name="Husby M.E."/>
            <person name="Kamat A."/>
            <person name="Kanga B."/>
            <person name="Kashin S."/>
            <person name="Khazanovich D."/>
            <person name="Kisner P."/>
            <person name="Lance K."/>
            <person name="Lara M."/>
            <person name="Lee W."/>
            <person name="Lennon N."/>
            <person name="Letendre F."/>
            <person name="LeVine R."/>
            <person name="Lipovsky A."/>
            <person name="Liu X."/>
            <person name="Liu J."/>
            <person name="Liu S."/>
            <person name="Lokyitsang T."/>
            <person name="Lokyitsang Y."/>
            <person name="Lubonja R."/>
            <person name="Lui A."/>
            <person name="MacDonald P."/>
            <person name="Magnisalis V."/>
            <person name="Maru K."/>
            <person name="Matthews C."/>
            <person name="McCusker W."/>
            <person name="McDonough S."/>
            <person name="Mehta T."/>
            <person name="Meldrim J."/>
            <person name="Meneus L."/>
            <person name="Mihai O."/>
            <person name="Mihalev A."/>
            <person name="Mihova T."/>
            <person name="Mittelman R."/>
            <person name="Mlenga V."/>
            <person name="Montmayeur A."/>
            <person name="Mulrain L."/>
            <person name="Navidi A."/>
            <person name="Naylor J."/>
            <person name="Negash T."/>
            <person name="Nguyen T."/>
            <person name="Nguyen N."/>
            <person name="Nicol R."/>
            <person name="Norbu C."/>
            <person name="Norbu N."/>
            <person name="Novod N."/>
            <person name="O'Neill B."/>
            <person name="Osman S."/>
            <person name="Markiewicz E."/>
            <person name="Oyono O.L."/>
            <person name="Patti C."/>
            <person name="Phunkhang P."/>
            <person name="Pierre F."/>
            <person name="Priest M."/>
            <person name="Raghuraman S."/>
            <person name="Rege F."/>
            <person name="Reyes R."/>
            <person name="Rise C."/>
            <person name="Rogov P."/>
            <person name="Ross K."/>
            <person name="Ryan E."/>
            <person name="Settipalli S."/>
            <person name="Shea T."/>
            <person name="Sherpa N."/>
            <person name="Shi L."/>
            <person name="Shih D."/>
            <person name="Sparrow T."/>
            <person name="Spaulding J."/>
            <person name="Stalker J."/>
            <person name="Stange-Thomann N."/>
            <person name="Stavropoulos S."/>
            <person name="Stone C."/>
            <person name="Strader C."/>
            <person name="Tesfaye S."/>
            <person name="Thomson T."/>
            <person name="Thoulutsang Y."/>
            <person name="Thoulutsang D."/>
            <person name="Topham K."/>
            <person name="Topping I."/>
            <person name="Tsamla T."/>
            <person name="Vassiliev H."/>
            <person name="Vo A."/>
            <person name="Wangchuk T."/>
            <person name="Wangdi T."/>
            <person name="Weiand M."/>
            <person name="Wilkinson J."/>
            <person name="Wilson A."/>
            <person name="Yadav S."/>
            <person name="Young G."/>
            <person name="Yu Q."/>
            <person name="Zembek L."/>
            <person name="Zhong D."/>
            <person name="Zimmer A."/>
            <person name="Zwirko Z."/>
            <person name="Jaffe D.B."/>
            <person name="Alvarez P."/>
            <person name="Brockman W."/>
            <person name="Butler J."/>
            <person name="Chin C."/>
            <person name="Gnerre S."/>
            <person name="Grabherr M."/>
            <person name="Kleber M."/>
            <person name="Mauceli E."/>
            <person name="MacCallum I."/>
        </authorList>
    </citation>
    <scope>NUCLEOTIDE SEQUENCE [LARGE SCALE GENOMIC DNA]</scope>
    <source>
        <strain evidence="2">Rob3c / Tucson 14021-0248.25</strain>
    </source>
</reference>
<dbReference type="SUPFAM" id="SSF46565">
    <property type="entry name" value="Chaperone J-domain"/>
    <property type="match status" value="1"/>
</dbReference>
<protein>
    <submittedName>
        <fullName evidence="1">GM19497</fullName>
    </submittedName>
</protein>